<proteinExistence type="predicted"/>
<feature type="coiled-coil region" evidence="1">
    <location>
        <begin position="824"/>
        <end position="890"/>
    </location>
</feature>
<evidence type="ECO:0000313" key="4">
    <source>
        <dbReference type="EMBL" id="KAH0503349.1"/>
    </source>
</evidence>
<feature type="coiled-coil region" evidence="1">
    <location>
        <begin position="1089"/>
        <end position="1146"/>
    </location>
</feature>
<evidence type="ECO:0000259" key="3">
    <source>
        <dbReference type="Pfam" id="PF25770"/>
    </source>
</evidence>
<feature type="region of interest" description="Disordered" evidence="2">
    <location>
        <begin position="1777"/>
        <end position="1859"/>
    </location>
</feature>
<dbReference type="Pfam" id="PF25769">
    <property type="entry name" value="PLK4_bind_CEP152"/>
    <property type="match status" value="1"/>
</dbReference>
<feature type="coiled-coil region" evidence="1">
    <location>
        <begin position="1339"/>
        <end position="1409"/>
    </location>
</feature>
<dbReference type="Proteomes" id="UP000710432">
    <property type="component" value="Unassembled WGS sequence"/>
</dbReference>
<gene>
    <name evidence="4" type="ORF">LTLLF_189145</name>
</gene>
<dbReference type="InterPro" id="IPR057659">
    <property type="entry name" value="CEP152_CC"/>
</dbReference>
<feature type="coiled-coil region" evidence="1">
    <location>
        <begin position="733"/>
        <end position="774"/>
    </location>
</feature>
<evidence type="ECO:0000256" key="1">
    <source>
        <dbReference type="SAM" id="Coils"/>
    </source>
</evidence>
<feature type="compositionally biased region" description="Basic and acidic residues" evidence="2">
    <location>
        <begin position="1696"/>
        <end position="1718"/>
    </location>
</feature>
<dbReference type="InterPro" id="IPR057664">
    <property type="entry name" value="CEP152_PLK4_bind"/>
</dbReference>
<reference evidence="4" key="1">
    <citation type="submission" date="2020-03" db="EMBL/GenBank/DDBJ databases">
        <title>Studies in the Genomics of Life Span.</title>
        <authorList>
            <person name="Glass D."/>
        </authorList>
    </citation>
    <scope>NUCLEOTIDE SEQUENCE</scope>
    <source>
        <strain evidence="4">LTLLF</strain>
        <tissue evidence="4">Muscle</tissue>
    </source>
</reference>
<dbReference type="PANTHER" id="PTHR10337">
    <property type="entry name" value="SHC TRANSFORMING PROTEIN"/>
    <property type="match status" value="1"/>
</dbReference>
<dbReference type="GO" id="GO:0007099">
    <property type="term" value="P:centriole replication"/>
    <property type="evidence" value="ECO:0007669"/>
    <property type="project" value="TreeGrafter"/>
</dbReference>
<comment type="caution">
    <text evidence="4">The sequence shown here is derived from an EMBL/GenBank/DDBJ whole genome shotgun (WGS) entry which is preliminary data.</text>
</comment>
<feature type="coiled-coil region" evidence="1">
    <location>
        <begin position="361"/>
        <end position="563"/>
    </location>
</feature>
<evidence type="ECO:0000313" key="5">
    <source>
        <dbReference type="Proteomes" id="UP000710432"/>
    </source>
</evidence>
<feature type="coiled-coil region" evidence="1">
    <location>
        <begin position="917"/>
        <end position="944"/>
    </location>
</feature>
<feature type="compositionally biased region" description="Basic and acidic residues" evidence="2">
    <location>
        <begin position="1597"/>
        <end position="1609"/>
    </location>
</feature>
<dbReference type="EMBL" id="JAATJU010025599">
    <property type="protein sequence ID" value="KAH0503349.1"/>
    <property type="molecule type" value="Genomic_DNA"/>
</dbReference>
<keyword evidence="1" id="KW-0175">Coiled coil</keyword>
<dbReference type="PANTHER" id="PTHR10337:SF6">
    <property type="entry name" value="CENTROSOMAL PROTEIN OF 152 KDA"/>
    <property type="match status" value="1"/>
</dbReference>
<protein>
    <submittedName>
        <fullName evidence="4">Centrosomal protein of 152 kDa</fullName>
    </submittedName>
</protein>
<feature type="compositionally biased region" description="Polar residues" evidence="2">
    <location>
        <begin position="1747"/>
        <end position="1757"/>
    </location>
</feature>
<feature type="domain" description="CEP152 CEP63 binding coiled coil" evidence="3">
    <location>
        <begin position="1434"/>
        <end position="1484"/>
    </location>
</feature>
<dbReference type="Pfam" id="PF25770">
    <property type="entry name" value="CC_CEP63-bind_CEP152"/>
    <property type="match status" value="1"/>
</dbReference>
<organism evidence="4 5">
    <name type="scientific">Microtus ochrogaster</name>
    <name type="common">Prairie vole</name>
    <dbReference type="NCBI Taxonomy" id="79684"/>
    <lineage>
        <taxon>Eukaryota</taxon>
        <taxon>Metazoa</taxon>
        <taxon>Chordata</taxon>
        <taxon>Craniata</taxon>
        <taxon>Vertebrata</taxon>
        <taxon>Euteleostomi</taxon>
        <taxon>Mammalia</taxon>
        <taxon>Eutheria</taxon>
        <taxon>Euarchontoglires</taxon>
        <taxon>Glires</taxon>
        <taxon>Rodentia</taxon>
        <taxon>Myomorpha</taxon>
        <taxon>Muroidea</taxon>
        <taxon>Cricetidae</taxon>
        <taxon>Arvicolinae</taxon>
        <taxon>Microtus</taxon>
    </lineage>
</organism>
<name>A0A8J6KN67_MICOH</name>
<feature type="region of interest" description="Disordered" evidence="2">
    <location>
        <begin position="1555"/>
        <end position="1622"/>
    </location>
</feature>
<sequence length="1859" mass="209913">MLEGASVTAASLQGGLLQDWEPPSSLLHRGDCARWLPARPSAPALHPQTRAPPGFLGAGPSSLERVLRERTMSLEFGSVALQTQNEDEEFDKEDYEREKELQQLLTDLPHDMLDDDLSSPERHDSDCSVDGRAGETVLALYFGEQCGNGWEENRGKAEDQHLGYHSGEAGDEGGSGYSPPSKREPADLYHLPEDFRPYTGGQKQEFHKQAAGVVTFSDPQRDKFQQFGSSQGPSCQALEPYKVIYRPFQSSGQSTSSPAQEIAASDMFDGLQQQFLGANETVLVVHTGSEFVFNLNPEAFSFLVVTHSKACSCPAVESTRVNETKAKQDAYPHSPMLSDTFCSICLLVQKDNTDSAENIHIIQLQVLNKAKERQLDSLVEKLNDSERQIRYLNHQLLIIQDEKDGLTLSLRESQKLFQNGKEREIQLEAQIKALETQIQAFKVSEEKLTKKARTTEITLENLKQQLVELHHSESLQRAKEQHENIVKGLTQKYEEQVLSLQKNLDATRTALQEQESVCVRLKDHVQQLERNQEAVKLEKTELINRLTRSLEDSQKQCAHLLQSGSMQEVAQLQLQLQQAQKAHILSESMNKALQEELTALKDEISLYESAADLGVLTGDSEGDLSVELTESCVDLGITKANQKQSKANSTAQQDAPKEELSKDEVILKLKTQVQRLLTSNSVKRHLVSQLQSDLKECRGTVDALQQAKDGNTGMEAKADTSGGTADQFRLDSSETIREDIVRLKSEVQVLQQQNQQLKEAEEKLRSTNQDLCNQMRQMVQDFDHDKQEAVDRCERTYQQHHEAMKAQIRESLLAKHAVEKQHLLEVYEETQSQLRSDLDKMNKEMASVQECYLEVCREKDELESALRKTVEKAQEQRRQLLEDREEYVSKLKLELEEKYQETLKTEKQNWLKEQEAGVKEQVEKENIQKLVQQLEKEWQAKLNQNIKALRKTTSDCGSQTDQGGPPDALPMAEAAVLTEEQARKAQRELEQEKEMAVKEALRKLEVELELKHCESITQQVETAVQNARSRWLQELPKLAEYKALLRAQQQEWAEQQELAMAQRLSLALSEAKEKWKRELENVKPNVIAVKELEEKIHSLQKELELKDEEVPVVVRAELAKARTEWNREKQEEIHRIQEQNEEDYRQFLDEHRNKINEVLTAAKEDFVKQKTELLLRKETEFQASLDQSHREWTVQEAERTQLEIHQYGEDILTVLEFLLRDTRKEDAGDSQDRQLLEVMSVCSSKWISVQYFEKVKACIQKALQDTLPLHTDNAASEWEKRNMVKTSVDPVSWNTGQGDPGVPTPLPVSTSGRCAQSLALPEAEAETDKKSFEIKAFCCEHCFQELEKGKQECQELRRKLEKSRRLLQHLERTHRAAVEKLGEENSRVIEELIEENNDMKNKLEALRALCRSPPRSLSEGAIETSWPPCSRQALEELRGQYIKAVKKIKRDMLRYIQESKERAAEMVKAEVLRERQETARKMRKYYLTCLQQILQDNGKEEGAEKKIMNAASKLATMAEMLGTIAESDCGVRCAQAGPSVAFPLTSEMLMGVERSERSGVNQSIPHYSERKPNSGKTIPRSVCEQVPRRTAASGLQRRLEDPEHRERKPVPSTASPSDCQCGDGSCRPPDILAKNVAPEFIPCRGEGGLDLREKKDTPSRAGSESLLHSATPFLRTAEKKYSPRCASGSVHTRLRGPSEKPRFKELMCTESAASEKSRGVGTQDPPVKDGGGPSVSPCGSRAGLSLDESSQSTQEVLGDSVQLQQFTAVCLPDAQKSDLDCQSSYPAELPREALHSQQKRMGAPLGHSPQQANDTLKPAFRKLSGPGLSSVCQKPSRKLAAPLTSQQDSGFDSPFANLD</sequence>
<feature type="coiled-coil region" evidence="1">
    <location>
        <begin position="972"/>
        <end position="1002"/>
    </location>
</feature>
<feature type="compositionally biased region" description="Basic and acidic residues" evidence="2">
    <location>
        <begin position="1647"/>
        <end position="1658"/>
    </location>
</feature>
<feature type="region of interest" description="Disordered" evidence="2">
    <location>
        <begin position="161"/>
        <end position="185"/>
    </location>
</feature>
<dbReference type="InterPro" id="IPR051235">
    <property type="entry name" value="CEP152/SHC-Transforming"/>
</dbReference>
<evidence type="ECO:0000256" key="2">
    <source>
        <dbReference type="SAM" id="MobiDB-lite"/>
    </source>
</evidence>
<dbReference type="GO" id="GO:0005813">
    <property type="term" value="C:centrosome"/>
    <property type="evidence" value="ECO:0007669"/>
    <property type="project" value="TreeGrafter"/>
</dbReference>
<feature type="region of interest" description="Disordered" evidence="2">
    <location>
        <begin position="1644"/>
        <end position="1757"/>
    </location>
</feature>
<accession>A0A8J6KN67</accession>